<name>A0AAV3ZS64_9GAST</name>
<protein>
    <submittedName>
        <fullName evidence="1">Uncharacterized protein</fullName>
    </submittedName>
</protein>
<keyword evidence="2" id="KW-1185">Reference proteome</keyword>
<dbReference type="Proteomes" id="UP000735302">
    <property type="component" value="Unassembled WGS sequence"/>
</dbReference>
<organism evidence="1 2">
    <name type="scientific">Plakobranchus ocellatus</name>
    <dbReference type="NCBI Taxonomy" id="259542"/>
    <lineage>
        <taxon>Eukaryota</taxon>
        <taxon>Metazoa</taxon>
        <taxon>Spiralia</taxon>
        <taxon>Lophotrochozoa</taxon>
        <taxon>Mollusca</taxon>
        <taxon>Gastropoda</taxon>
        <taxon>Heterobranchia</taxon>
        <taxon>Euthyneura</taxon>
        <taxon>Panpulmonata</taxon>
        <taxon>Sacoglossa</taxon>
        <taxon>Placobranchoidea</taxon>
        <taxon>Plakobranchidae</taxon>
        <taxon>Plakobranchus</taxon>
    </lineage>
</organism>
<comment type="caution">
    <text evidence="1">The sequence shown here is derived from an EMBL/GenBank/DDBJ whole genome shotgun (WGS) entry which is preliminary data.</text>
</comment>
<evidence type="ECO:0000313" key="1">
    <source>
        <dbReference type="EMBL" id="GFN96713.1"/>
    </source>
</evidence>
<gene>
    <name evidence="1" type="ORF">PoB_002321900</name>
</gene>
<reference evidence="1 2" key="1">
    <citation type="journal article" date="2021" name="Elife">
        <title>Chloroplast acquisition without the gene transfer in kleptoplastic sea slugs, Plakobranchus ocellatus.</title>
        <authorList>
            <person name="Maeda T."/>
            <person name="Takahashi S."/>
            <person name="Yoshida T."/>
            <person name="Shimamura S."/>
            <person name="Takaki Y."/>
            <person name="Nagai Y."/>
            <person name="Toyoda A."/>
            <person name="Suzuki Y."/>
            <person name="Arimoto A."/>
            <person name="Ishii H."/>
            <person name="Satoh N."/>
            <person name="Nishiyama T."/>
            <person name="Hasebe M."/>
            <person name="Maruyama T."/>
            <person name="Minagawa J."/>
            <person name="Obokata J."/>
            <person name="Shigenobu S."/>
        </authorList>
    </citation>
    <scope>NUCLEOTIDE SEQUENCE [LARGE SCALE GENOMIC DNA]</scope>
</reference>
<evidence type="ECO:0000313" key="2">
    <source>
        <dbReference type="Proteomes" id="UP000735302"/>
    </source>
</evidence>
<sequence>MEKQEKKIRRKKIFLDQTLSKTLAGRREKNGKQGMGLAKSDEFLKIHLRCNIIPESLTSRASCASPGVFPVSCIHSTLIDILKNPEFPSSPKNPKEPAPIRNPVLQCFYEPVFPQNLGFTVSQGTSVPYKLRVPSGSKESASPRN</sequence>
<proteinExistence type="predicted"/>
<dbReference type="AlphaFoldDB" id="A0AAV3ZS64"/>
<accession>A0AAV3ZS64</accession>
<dbReference type="EMBL" id="BLXT01002699">
    <property type="protein sequence ID" value="GFN96713.1"/>
    <property type="molecule type" value="Genomic_DNA"/>
</dbReference>